<organism evidence="8 9">
    <name type="scientific">Levilactobacillus bambusae</name>
    <dbReference type="NCBI Taxonomy" id="2024736"/>
    <lineage>
        <taxon>Bacteria</taxon>
        <taxon>Bacillati</taxon>
        <taxon>Bacillota</taxon>
        <taxon>Bacilli</taxon>
        <taxon>Lactobacillales</taxon>
        <taxon>Lactobacillaceae</taxon>
        <taxon>Levilactobacillus</taxon>
    </lineage>
</organism>
<comment type="caution">
    <text evidence="8">The sequence shown here is derived from an EMBL/GenBank/DDBJ whole genome shotgun (WGS) entry which is preliminary data.</text>
</comment>
<dbReference type="GO" id="GO:0004040">
    <property type="term" value="F:amidase activity"/>
    <property type="evidence" value="ECO:0007669"/>
    <property type="project" value="InterPro"/>
</dbReference>
<dbReference type="Proteomes" id="UP000245080">
    <property type="component" value="Unassembled WGS sequence"/>
</dbReference>
<dbReference type="Gene3D" id="4.10.80.30">
    <property type="entry name" value="DNA polymerase, domain 6"/>
    <property type="match status" value="1"/>
</dbReference>
<dbReference type="InterPro" id="IPR051056">
    <property type="entry name" value="Glycosyl_Hydrolase_73"/>
</dbReference>
<evidence type="ECO:0000256" key="1">
    <source>
        <dbReference type="ARBA" id="ARBA00004613"/>
    </source>
</evidence>
<evidence type="ECO:0000313" key="9">
    <source>
        <dbReference type="Proteomes" id="UP000245080"/>
    </source>
</evidence>
<evidence type="ECO:0000256" key="4">
    <source>
        <dbReference type="ARBA" id="ARBA00022729"/>
    </source>
</evidence>
<dbReference type="OrthoDB" id="2155627at2"/>
<comment type="similarity">
    <text evidence="2">Belongs to the glycosyl hydrolase 73 family.</text>
</comment>
<keyword evidence="4" id="KW-0732">Signal</keyword>
<dbReference type="AlphaFoldDB" id="A0A2V1MZ78"/>
<dbReference type="GO" id="GO:0071555">
    <property type="term" value="P:cell wall organization"/>
    <property type="evidence" value="ECO:0007669"/>
    <property type="project" value="UniProtKB-KW"/>
</dbReference>
<evidence type="ECO:0000256" key="5">
    <source>
        <dbReference type="ARBA" id="ARBA00022801"/>
    </source>
</evidence>
<sequence>MCNSLLPRDGGYVLKHKRLVQICAALVFGFVGAGSFFNQTARADSEQEAFISKLSRPVQEVTQKDQLYGSVMMAQAILESSWGSSQLSKEANNYFGIKGDYKGQSVTMRTAEYDSDGNKYYVNAKFKKYPSAEASIKDNARILRGGTSWDNAYYSGAWKENAQSYTDAAATLANRYATNSEYGNNIGHVIRTYHLTKLDQKVTPAKQVDTEKTVTNKQPVKTTRPKTKPTKSTATKFMEAFGIVKAQASRIYTKMPDSTQHQGASKSAAAFINHRVTIHKQATTTTGTVWYEISDNGNTGWIKASDLYITKN</sequence>
<dbReference type="InterPro" id="IPR002901">
    <property type="entry name" value="MGlyc_endo_b_GlcNAc-like_dom"/>
</dbReference>
<evidence type="ECO:0000259" key="7">
    <source>
        <dbReference type="SMART" id="SM00047"/>
    </source>
</evidence>
<gene>
    <name evidence="8" type="ORF">DCM90_08420</name>
</gene>
<evidence type="ECO:0000256" key="2">
    <source>
        <dbReference type="ARBA" id="ARBA00010266"/>
    </source>
</evidence>
<dbReference type="PANTHER" id="PTHR33308">
    <property type="entry name" value="PEPTIDOGLYCAN HYDROLASE FLGJ"/>
    <property type="match status" value="1"/>
</dbReference>
<evidence type="ECO:0000256" key="3">
    <source>
        <dbReference type="ARBA" id="ARBA00022525"/>
    </source>
</evidence>
<dbReference type="SMART" id="SM00047">
    <property type="entry name" value="LYZ2"/>
    <property type="match status" value="1"/>
</dbReference>
<dbReference type="SUPFAM" id="SSF82057">
    <property type="entry name" value="Prokaryotic SH3-related domain"/>
    <property type="match status" value="1"/>
</dbReference>
<evidence type="ECO:0000313" key="8">
    <source>
        <dbReference type="EMBL" id="PWF99464.1"/>
    </source>
</evidence>
<protein>
    <recommendedName>
        <fullName evidence="7">Mannosyl-glycoprotein endo-beta-N-acetylglucosamidase-like domain-containing protein</fullName>
    </recommendedName>
</protein>
<comment type="subcellular location">
    <subcellularLocation>
        <location evidence="1">Secreted</location>
    </subcellularLocation>
</comment>
<evidence type="ECO:0000256" key="6">
    <source>
        <dbReference type="ARBA" id="ARBA00023316"/>
    </source>
</evidence>
<keyword evidence="5" id="KW-0378">Hydrolase</keyword>
<keyword evidence="6" id="KW-0961">Cell wall biogenesis/degradation</keyword>
<dbReference type="GO" id="GO:0005576">
    <property type="term" value="C:extracellular region"/>
    <property type="evidence" value="ECO:0007669"/>
    <property type="project" value="UniProtKB-SubCell"/>
</dbReference>
<dbReference type="Pfam" id="PF13457">
    <property type="entry name" value="GW"/>
    <property type="match status" value="1"/>
</dbReference>
<feature type="domain" description="Mannosyl-glycoprotein endo-beta-N-acetylglucosamidase-like" evidence="7">
    <location>
        <begin position="39"/>
        <end position="199"/>
    </location>
</feature>
<dbReference type="InterPro" id="IPR038200">
    <property type="entry name" value="GW_dom_sf"/>
</dbReference>
<reference evidence="8 9" key="1">
    <citation type="journal article" date="2018" name="Int. J. Syst. Evol. Microbiol.">
        <title>Lactobacillus bambusae sp. nov., isolated from a traditional fermented Ma-bamboo shoots of Taiwan.</title>
        <authorList>
            <person name="Wang L.-T."/>
        </authorList>
    </citation>
    <scope>NUCLEOTIDE SEQUENCE [LARGE SCALE GENOMIC DNA]</scope>
    <source>
        <strain evidence="8 9">BS-W1</strain>
    </source>
</reference>
<keyword evidence="9" id="KW-1185">Reference proteome</keyword>
<name>A0A2V1MZ78_9LACO</name>
<dbReference type="Gene3D" id="2.30.30.170">
    <property type="match status" value="1"/>
</dbReference>
<keyword evidence="3" id="KW-0964">Secreted</keyword>
<dbReference type="EMBL" id="QCXQ01000006">
    <property type="protein sequence ID" value="PWF99464.1"/>
    <property type="molecule type" value="Genomic_DNA"/>
</dbReference>
<dbReference type="InterPro" id="IPR025987">
    <property type="entry name" value="GW_dom"/>
</dbReference>
<dbReference type="PANTHER" id="PTHR33308:SF9">
    <property type="entry name" value="PEPTIDOGLYCAN HYDROLASE FLGJ"/>
    <property type="match status" value="1"/>
</dbReference>
<accession>A0A2V1MZ78</accession>
<dbReference type="Gene3D" id="1.10.530.10">
    <property type="match status" value="1"/>
</dbReference>
<proteinExistence type="inferred from homology"/>
<dbReference type="Pfam" id="PF01832">
    <property type="entry name" value="Glucosaminidase"/>
    <property type="match status" value="1"/>
</dbReference>